<accession>A0A4P7N5L6</accession>
<dbReference type="EMBL" id="CP034205">
    <property type="protein sequence ID" value="QBZ56852.1"/>
    <property type="molecule type" value="Genomic_DNA"/>
</dbReference>
<feature type="signal peptide" evidence="1">
    <location>
        <begin position="1"/>
        <end position="22"/>
    </location>
</feature>
<feature type="chain" id="PRO_5020472886" evidence="1">
    <location>
        <begin position="23"/>
        <end position="95"/>
    </location>
</feature>
<sequence>MKTTTTFTALSVLAFMTTSTLASRCVIFKAKRGLNQTPEQVFMKAPSDSFCIDGVLCRSSDTCYITCDRVDHYYKIAGGLDPTRKSKPREEKQSC</sequence>
<dbReference type="Proteomes" id="UP000294847">
    <property type="component" value="Chromosome 2"/>
</dbReference>
<gene>
    <name evidence="2" type="ORF">PoMZ_01769</name>
</gene>
<name>A0A4P7N5L6_PYROR</name>
<organism evidence="2 3">
    <name type="scientific">Pyricularia oryzae</name>
    <name type="common">Rice blast fungus</name>
    <name type="synonym">Magnaporthe oryzae</name>
    <dbReference type="NCBI Taxonomy" id="318829"/>
    <lineage>
        <taxon>Eukaryota</taxon>
        <taxon>Fungi</taxon>
        <taxon>Dikarya</taxon>
        <taxon>Ascomycota</taxon>
        <taxon>Pezizomycotina</taxon>
        <taxon>Sordariomycetes</taxon>
        <taxon>Sordariomycetidae</taxon>
        <taxon>Magnaporthales</taxon>
        <taxon>Pyriculariaceae</taxon>
        <taxon>Pyricularia</taxon>
    </lineage>
</organism>
<protein>
    <submittedName>
        <fullName evidence="2">Uncharacterized protein</fullName>
    </submittedName>
</protein>
<evidence type="ECO:0000313" key="3">
    <source>
        <dbReference type="Proteomes" id="UP000294847"/>
    </source>
</evidence>
<keyword evidence="1" id="KW-0732">Signal</keyword>
<dbReference type="AlphaFoldDB" id="A0A4P7N5L6"/>
<evidence type="ECO:0000256" key="1">
    <source>
        <dbReference type="SAM" id="SignalP"/>
    </source>
</evidence>
<reference evidence="2 3" key="1">
    <citation type="journal article" date="2019" name="Mol. Biol. Evol.">
        <title>Blast fungal genomes show frequent chromosomal changes, gene gains and losses, and effector gene turnover.</title>
        <authorList>
            <person name="Gomez Luciano L.B."/>
            <person name="Jason Tsai I."/>
            <person name="Chuma I."/>
            <person name="Tosa Y."/>
            <person name="Chen Y.H."/>
            <person name="Li J.Y."/>
            <person name="Li M.Y."/>
            <person name="Jade Lu M.Y."/>
            <person name="Nakayashiki H."/>
            <person name="Li W.H."/>
        </authorList>
    </citation>
    <scope>NUCLEOTIDE SEQUENCE [LARGE SCALE GENOMIC DNA]</scope>
    <source>
        <strain evidence="2">MZ5-1-6</strain>
    </source>
</reference>
<proteinExistence type="predicted"/>
<evidence type="ECO:0000313" key="2">
    <source>
        <dbReference type="EMBL" id="QBZ56852.1"/>
    </source>
</evidence>